<evidence type="ECO:0000313" key="2">
    <source>
        <dbReference type="Proteomes" id="UP000254133"/>
    </source>
</evidence>
<sequence length="216" mass="25029">MTDTAPIQASNKQVKSKKRVADFGEVFTAEREVNAMLGLLPDTIWHNITATFLEPACGNGNFLAEILSRKLNAVLELLSAKKIKKKHQAFNYGFYAIQSVSSIYGMEILADNCTECRERLLNLFIEHYQTHFKETDPNIIKVVKYLLGQNIVNGDALFNTPIVFSEWAFVGEMVYRTDYIYQNMVDDKHYRTEHHLHKKYKSVHYLELNESTEWKI</sequence>
<protein>
    <submittedName>
        <fullName evidence="1">Uncharacterized protein</fullName>
    </submittedName>
</protein>
<dbReference type="SUPFAM" id="SSF53335">
    <property type="entry name" value="S-adenosyl-L-methionine-dependent methyltransferases"/>
    <property type="match status" value="1"/>
</dbReference>
<dbReference type="REBASE" id="405719">
    <property type="entry name" value="M1.Mbo9426ORF860P"/>
</dbReference>
<dbReference type="AlphaFoldDB" id="A0A2Z4R4M7"/>
<proteinExistence type="predicted"/>
<dbReference type="KEGG" id="mboi:DQF64_00790"/>
<dbReference type="REBASE" id="257220">
    <property type="entry name" value="M1.Mbo63ORF790P"/>
</dbReference>
<dbReference type="EMBL" id="UGPZ01000002">
    <property type="protein sequence ID" value="STY90830.1"/>
    <property type="molecule type" value="Genomic_DNA"/>
</dbReference>
<dbReference type="InterPro" id="IPR029063">
    <property type="entry name" value="SAM-dependent_MTases_sf"/>
</dbReference>
<reference evidence="1 2" key="1">
    <citation type="submission" date="2018-06" db="EMBL/GenBank/DDBJ databases">
        <authorList>
            <consortium name="Pathogen Informatics"/>
            <person name="Doyle S."/>
        </authorList>
    </citation>
    <scope>NUCLEOTIDE SEQUENCE [LARGE SCALE GENOMIC DNA]</scope>
    <source>
        <strain evidence="1 2">NCTC9426</strain>
    </source>
</reference>
<gene>
    <name evidence="1" type="ORF">NCTC9426_00860</name>
</gene>
<evidence type="ECO:0000313" key="1">
    <source>
        <dbReference type="EMBL" id="STY90830.1"/>
    </source>
</evidence>
<name>A0A2Z4R4M7_MORBO</name>
<dbReference type="Proteomes" id="UP000254133">
    <property type="component" value="Unassembled WGS sequence"/>
</dbReference>
<accession>A0A2Z4R4M7</accession>
<dbReference type="Gene3D" id="3.40.50.150">
    <property type="entry name" value="Vaccinia Virus protein VP39"/>
    <property type="match status" value="1"/>
</dbReference>
<dbReference type="RefSeq" id="WP_112741720.1">
    <property type="nucleotide sequence ID" value="NZ_CP030241.1"/>
</dbReference>
<organism evidence="1 2">
    <name type="scientific">Moraxella bovis</name>
    <dbReference type="NCBI Taxonomy" id="476"/>
    <lineage>
        <taxon>Bacteria</taxon>
        <taxon>Pseudomonadati</taxon>
        <taxon>Pseudomonadota</taxon>
        <taxon>Gammaproteobacteria</taxon>
        <taxon>Moraxellales</taxon>
        <taxon>Moraxellaceae</taxon>
        <taxon>Moraxella</taxon>
    </lineage>
</organism>